<evidence type="ECO:0000256" key="1">
    <source>
        <dbReference type="SAM" id="SignalP"/>
    </source>
</evidence>
<keyword evidence="1" id="KW-0732">Signal</keyword>
<accession>A0AAE3MGC2</accession>
<feature type="chain" id="PRO_5041900558" evidence="1">
    <location>
        <begin position="27"/>
        <end position="105"/>
    </location>
</feature>
<comment type="caution">
    <text evidence="2">The sequence shown here is derived from an EMBL/GenBank/DDBJ whole genome shotgun (WGS) entry which is preliminary data.</text>
</comment>
<evidence type="ECO:0000313" key="3">
    <source>
        <dbReference type="Proteomes" id="UP001207408"/>
    </source>
</evidence>
<feature type="signal peptide" evidence="1">
    <location>
        <begin position="1"/>
        <end position="26"/>
    </location>
</feature>
<proteinExistence type="predicted"/>
<evidence type="ECO:0000313" key="2">
    <source>
        <dbReference type="EMBL" id="MCW3806971.1"/>
    </source>
</evidence>
<protein>
    <submittedName>
        <fullName evidence="2">Uncharacterized protein</fullName>
    </submittedName>
</protein>
<dbReference type="EMBL" id="JAPDPI010000034">
    <property type="protein sequence ID" value="MCW3806971.1"/>
    <property type="molecule type" value="Genomic_DNA"/>
</dbReference>
<reference evidence="2" key="1">
    <citation type="submission" date="2022-10" db="EMBL/GenBank/DDBJ databases">
        <authorList>
            <person name="Yu W.X."/>
        </authorList>
    </citation>
    <scope>NUCLEOTIDE SEQUENCE</scope>
    <source>
        <strain evidence="2">D04</strain>
    </source>
</reference>
<dbReference type="Proteomes" id="UP001207408">
    <property type="component" value="Unassembled WGS sequence"/>
</dbReference>
<sequence length="105" mass="11659">MQKTKINGLILICCSLLTFNTAIVQAQTNNVIEDFKPSEVNQPGKQSPMVNSQGCVRVQVAAPETKMVQLDIGGVKYYLKKEQQWSLDRGVCPSGRRVSLLSVKY</sequence>
<gene>
    <name evidence="2" type="ORF">OM074_15145</name>
</gene>
<name>A0AAE3MGC2_9BACT</name>
<dbReference type="AlphaFoldDB" id="A0AAE3MGC2"/>
<organism evidence="2 3">
    <name type="scientific">Plebeiibacterium marinum</name>
    <dbReference type="NCBI Taxonomy" id="2992111"/>
    <lineage>
        <taxon>Bacteria</taxon>
        <taxon>Pseudomonadati</taxon>
        <taxon>Bacteroidota</taxon>
        <taxon>Bacteroidia</taxon>
        <taxon>Marinilabiliales</taxon>
        <taxon>Marinilabiliaceae</taxon>
        <taxon>Plebeiibacterium</taxon>
    </lineage>
</organism>
<dbReference type="RefSeq" id="WP_301200925.1">
    <property type="nucleotide sequence ID" value="NZ_JAPDPI010000034.1"/>
</dbReference>
<keyword evidence="3" id="KW-1185">Reference proteome</keyword>